<evidence type="ECO:0000256" key="1">
    <source>
        <dbReference type="SAM" id="MobiDB-lite"/>
    </source>
</evidence>
<accession>A0A024H8G6</accession>
<organism evidence="2 3">
    <name type="scientific">Pseudarthrobacter siccitolerans</name>
    <dbReference type="NCBI Taxonomy" id="861266"/>
    <lineage>
        <taxon>Bacteria</taxon>
        <taxon>Bacillati</taxon>
        <taxon>Actinomycetota</taxon>
        <taxon>Actinomycetes</taxon>
        <taxon>Micrococcales</taxon>
        <taxon>Micrococcaceae</taxon>
        <taxon>Pseudarthrobacter</taxon>
    </lineage>
</organism>
<reference evidence="3" key="1">
    <citation type="journal article" date="2014" name="Genome Announc.">
        <title>Genome Sequence of Arthrobacter siccitolerans 4J27, a Xeroprotectant-Producing Desiccation-Tolerant Microorganism.</title>
        <authorList>
            <person name="Manzanera M."/>
            <person name="Santa-Cruz-Calvo L."/>
            <person name="Vilchez J.I."/>
            <person name="Garcia-Fontana C."/>
            <person name="Silva-Castro G.A."/>
            <person name="Calvo C."/>
            <person name="Gonzalez-Lopez J."/>
        </authorList>
    </citation>
    <scope>NUCLEOTIDE SEQUENCE [LARGE SCALE GENOMIC DNA]</scope>
    <source>
        <strain evidence="3">4J27</strain>
    </source>
</reference>
<name>A0A024H8G6_9MICC</name>
<dbReference type="STRING" id="861266.ARTSIC4J27_4017"/>
<keyword evidence="3" id="KW-1185">Reference proteome</keyword>
<evidence type="ECO:0000313" key="3">
    <source>
        <dbReference type="Proteomes" id="UP000035722"/>
    </source>
</evidence>
<evidence type="ECO:0000313" key="2">
    <source>
        <dbReference type="EMBL" id="CCQ48021.1"/>
    </source>
</evidence>
<dbReference type="EMBL" id="CAQI01000053">
    <property type="protein sequence ID" value="CCQ48021.1"/>
    <property type="molecule type" value="Genomic_DNA"/>
</dbReference>
<dbReference type="Proteomes" id="UP000035722">
    <property type="component" value="Unassembled WGS sequence"/>
</dbReference>
<dbReference type="AlphaFoldDB" id="A0A024H8G6"/>
<proteinExistence type="predicted"/>
<comment type="caution">
    <text evidence="2">The sequence shown here is derived from an EMBL/GenBank/DDBJ whole genome shotgun (WGS) entry which is preliminary data.</text>
</comment>
<sequence>MTPRPRRRIYPSGGWTVPVQAGRRKGPYSRPAETAARTTKVRAAVVIYISSGFESSRSRIR</sequence>
<feature type="region of interest" description="Disordered" evidence="1">
    <location>
        <begin position="1"/>
        <end position="35"/>
    </location>
</feature>
<gene>
    <name evidence="2" type="ORF">ARTSIC4J27_4017</name>
</gene>
<protein>
    <submittedName>
        <fullName evidence="2">Uncharacterized protein</fullName>
    </submittedName>
</protein>